<feature type="transmembrane region" description="Helical" evidence="5">
    <location>
        <begin position="123"/>
        <end position="141"/>
    </location>
</feature>
<dbReference type="WBParaSite" id="TCNE_0001847801-mRNA-1">
    <property type="protein sequence ID" value="TCNE_0001847801-mRNA-1"/>
    <property type="gene ID" value="TCNE_0001847801"/>
</dbReference>
<feature type="transmembrane region" description="Helical" evidence="5">
    <location>
        <begin position="187"/>
        <end position="205"/>
    </location>
</feature>
<gene>
    <name evidence="6" type="ORF">TCNE_LOCUS18474</name>
</gene>
<evidence type="ECO:0000256" key="4">
    <source>
        <dbReference type="ARBA" id="ARBA00023136"/>
    </source>
</evidence>
<feature type="transmembrane region" description="Helical" evidence="5">
    <location>
        <begin position="91"/>
        <end position="111"/>
    </location>
</feature>
<evidence type="ECO:0000313" key="7">
    <source>
        <dbReference type="Proteomes" id="UP000050794"/>
    </source>
</evidence>
<dbReference type="GO" id="GO:0016020">
    <property type="term" value="C:membrane"/>
    <property type="evidence" value="ECO:0007669"/>
    <property type="project" value="UniProtKB-SubCell"/>
</dbReference>
<evidence type="ECO:0000313" key="8">
    <source>
        <dbReference type="WBParaSite" id="TCNE_0001847801-mRNA-1"/>
    </source>
</evidence>
<reference evidence="6 7" key="2">
    <citation type="submission" date="2018-11" db="EMBL/GenBank/DDBJ databases">
        <authorList>
            <consortium name="Pathogen Informatics"/>
        </authorList>
    </citation>
    <scope>NUCLEOTIDE SEQUENCE [LARGE SCALE GENOMIC DNA]</scope>
</reference>
<reference evidence="8" key="1">
    <citation type="submission" date="2016-06" db="UniProtKB">
        <authorList>
            <consortium name="WormBaseParasite"/>
        </authorList>
    </citation>
    <scope>IDENTIFICATION</scope>
</reference>
<feature type="transmembrane region" description="Helical" evidence="5">
    <location>
        <begin position="55"/>
        <end position="79"/>
    </location>
</feature>
<sequence>MEKFVGRVNDWATMIASLLDPSDFNMPNCSSDDSGLFDPPAARDFLAHLQAYQRILLIIATAFTVVVLLLAFIHWYHIWTYVSDEKRQNKLYFLISLFPVSTLCCLIGMGAPRTSLVMSSLGLLYFLTCLFVLVSLIRNLFGSRDSFSTTLKYDQKEINFQSPPFCCCCFFLPKANSNTKNLRRIEWLVLQAPIVRALIVTFNIIAVSEFREDAQQYVHMGEMVAIGSLLLAVFGVHTMARLTSDKLSHYGFMTIFRIVDIALLFFTAQQPLLFENILIRFGVFRCGPMLSAQDNARFICNFVIICEMLLLSWIATIFVSPPRSALFDRYRNTESQLAAHLTEDTMLSTDDESA</sequence>
<evidence type="ECO:0000256" key="1">
    <source>
        <dbReference type="ARBA" id="ARBA00004141"/>
    </source>
</evidence>
<evidence type="ECO:0000256" key="2">
    <source>
        <dbReference type="ARBA" id="ARBA00022692"/>
    </source>
</evidence>
<feature type="transmembrane region" description="Helical" evidence="5">
    <location>
        <begin position="296"/>
        <end position="319"/>
    </location>
</feature>
<keyword evidence="3 5" id="KW-1133">Transmembrane helix</keyword>
<keyword evidence="7" id="KW-1185">Reference proteome</keyword>
<dbReference type="EMBL" id="UYWY01025566">
    <property type="protein sequence ID" value="VDM49795.1"/>
    <property type="molecule type" value="Genomic_DNA"/>
</dbReference>
<dbReference type="SMART" id="SM01417">
    <property type="entry name" value="Solute_trans_a"/>
    <property type="match status" value="1"/>
</dbReference>
<dbReference type="Pfam" id="PF03619">
    <property type="entry name" value="Solute_trans_a"/>
    <property type="match status" value="1"/>
</dbReference>
<evidence type="ECO:0000256" key="5">
    <source>
        <dbReference type="SAM" id="Phobius"/>
    </source>
</evidence>
<dbReference type="PANTHER" id="PTHR23423">
    <property type="entry name" value="ORGANIC SOLUTE TRANSPORTER-RELATED"/>
    <property type="match status" value="1"/>
</dbReference>
<keyword evidence="4 5" id="KW-0472">Membrane</keyword>
<comment type="subcellular location">
    <subcellularLocation>
        <location evidence="1">Membrane</location>
        <topology evidence="1">Multi-pass membrane protein</topology>
    </subcellularLocation>
</comment>
<name>A0A183VCK4_TOXCA</name>
<proteinExistence type="predicted"/>
<evidence type="ECO:0000256" key="3">
    <source>
        <dbReference type="ARBA" id="ARBA00022989"/>
    </source>
</evidence>
<dbReference type="Proteomes" id="UP000050794">
    <property type="component" value="Unassembled WGS sequence"/>
</dbReference>
<accession>A0A183VCK4</accession>
<protein>
    <submittedName>
        <fullName evidence="8">Organic solute transporter subunit alpha</fullName>
    </submittedName>
</protein>
<feature type="transmembrane region" description="Helical" evidence="5">
    <location>
        <begin position="217"/>
        <end position="238"/>
    </location>
</feature>
<dbReference type="InterPro" id="IPR005178">
    <property type="entry name" value="Ostalpha/TMEM184C"/>
</dbReference>
<keyword evidence="2 5" id="KW-0812">Transmembrane</keyword>
<evidence type="ECO:0000313" key="6">
    <source>
        <dbReference type="EMBL" id="VDM49795.1"/>
    </source>
</evidence>
<organism evidence="7 8">
    <name type="scientific">Toxocara canis</name>
    <name type="common">Canine roundworm</name>
    <dbReference type="NCBI Taxonomy" id="6265"/>
    <lineage>
        <taxon>Eukaryota</taxon>
        <taxon>Metazoa</taxon>
        <taxon>Ecdysozoa</taxon>
        <taxon>Nematoda</taxon>
        <taxon>Chromadorea</taxon>
        <taxon>Rhabditida</taxon>
        <taxon>Spirurina</taxon>
        <taxon>Ascaridomorpha</taxon>
        <taxon>Ascaridoidea</taxon>
        <taxon>Toxocaridae</taxon>
        <taxon>Toxocara</taxon>
    </lineage>
</organism>
<dbReference type="AlphaFoldDB" id="A0A183VCK4"/>